<dbReference type="InterPro" id="IPR051781">
    <property type="entry name" value="Metallo-dep_Hydrolase"/>
</dbReference>
<dbReference type="SUPFAM" id="SSF51556">
    <property type="entry name" value="Metallo-dependent hydrolases"/>
    <property type="match status" value="1"/>
</dbReference>
<gene>
    <name evidence="1" type="ORF">ENS06_04975</name>
</gene>
<organism evidence="1">
    <name type="scientific">Desulfacinum infernum</name>
    <dbReference type="NCBI Taxonomy" id="35837"/>
    <lineage>
        <taxon>Bacteria</taxon>
        <taxon>Pseudomonadati</taxon>
        <taxon>Thermodesulfobacteriota</taxon>
        <taxon>Syntrophobacteria</taxon>
        <taxon>Syntrophobacterales</taxon>
        <taxon>Syntrophobacteraceae</taxon>
        <taxon>Desulfacinum</taxon>
    </lineage>
</organism>
<keyword evidence="1" id="KW-0378">Hydrolase</keyword>
<dbReference type="NCBIfam" id="NF011990">
    <property type="entry name" value="PRK15446.2-6"/>
    <property type="match status" value="1"/>
</dbReference>
<sequence>MRFSVVARGGAMRTCLYGGPLFDGEKLYDRGRIVFDGTGVLEVCLGDGPPQGTTPVDVRGSLILPGLVDLHSDVLEKCIEMRPGVLFEPDFALTALDRRLAACGISTFCHAISFADNELGLRSPDRAEALVRLIKAFDASSQSSVRHCVHGRFEVGSDKARGIFEGLLLDGLLDVVSIMDHTPGQGQFRSFEAFHRYYSGTYRLSREETASMAAAKVHKREQAWQDVGRIAEAAFRCGAPLLSHDDDRRDKVAFVHDLGACGSEFPVTIEAAREAKDRAMAVLVGAPNVIRGASSNSHLSAREAVSMGLTDALVSDYYPECLLQAPFVLHRLCDAPLELCLAHVTSGPAQLLSHTVPCGFLKPGLPADVAVIETHGPWARVARLWVAGRLVYEAGPKGMEPGPFRSLALTEKNFMDKECSSCVDQPRA</sequence>
<evidence type="ECO:0000313" key="1">
    <source>
        <dbReference type="EMBL" id="HFK96661.1"/>
    </source>
</evidence>
<dbReference type="PANTHER" id="PTHR43135">
    <property type="entry name" value="ALPHA-D-RIBOSE 1-METHYLPHOSPHONATE 5-TRIPHOSPHATE DIPHOSPHATASE"/>
    <property type="match status" value="1"/>
</dbReference>
<protein>
    <submittedName>
        <fullName evidence="1">Alpha-D-ribose 1-methylphosphonate 5-triphosphate diphosphatase</fullName>
        <ecNumber evidence="1">3.6.1.63</ecNumber>
    </submittedName>
</protein>
<dbReference type="InterPro" id="IPR032466">
    <property type="entry name" value="Metal_Hydrolase"/>
</dbReference>
<dbReference type="SUPFAM" id="SSF51338">
    <property type="entry name" value="Composite domain of metallo-dependent hydrolases"/>
    <property type="match status" value="1"/>
</dbReference>
<reference evidence="1" key="1">
    <citation type="journal article" date="2020" name="mSystems">
        <title>Genome- and Community-Level Interaction Insights into Carbon Utilization and Element Cycling Functions of Hydrothermarchaeota in Hydrothermal Sediment.</title>
        <authorList>
            <person name="Zhou Z."/>
            <person name="Liu Y."/>
            <person name="Xu W."/>
            <person name="Pan J."/>
            <person name="Luo Z.H."/>
            <person name="Li M."/>
        </authorList>
    </citation>
    <scope>NUCLEOTIDE SEQUENCE [LARGE SCALE GENOMIC DNA]</scope>
    <source>
        <strain evidence="1">SpSt-456</strain>
    </source>
</reference>
<accession>A0A831ZJE5</accession>
<dbReference type="Gene3D" id="2.30.40.10">
    <property type="entry name" value="Urease, subunit C, domain 1"/>
    <property type="match status" value="1"/>
</dbReference>
<proteinExistence type="predicted"/>
<dbReference type="InterPro" id="IPR011059">
    <property type="entry name" value="Metal-dep_hydrolase_composite"/>
</dbReference>
<dbReference type="GO" id="GO:0016810">
    <property type="term" value="F:hydrolase activity, acting on carbon-nitrogen (but not peptide) bonds"/>
    <property type="evidence" value="ECO:0007669"/>
    <property type="project" value="InterPro"/>
</dbReference>
<dbReference type="AlphaFoldDB" id="A0A831ZJE5"/>
<dbReference type="Gene3D" id="3.20.20.140">
    <property type="entry name" value="Metal-dependent hydrolases"/>
    <property type="match status" value="1"/>
</dbReference>
<dbReference type="NCBIfam" id="NF011984">
    <property type="entry name" value="PRK15446.1-5"/>
    <property type="match status" value="1"/>
</dbReference>
<name>A0A831ZJE5_9BACT</name>
<comment type="caution">
    <text evidence="1">The sequence shown here is derived from an EMBL/GenBank/DDBJ whole genome shotgun (WGS) entry which is preliminary data.</text>
</comment>
<dbReference type="EMBL" id="DSTK01000013">
    <property type="protein sequence ID" value="HFK96661.1"/>
    <property type="molecule type" value="Genomic_DNA"/>
</dbReference>
<dbReference type="PANTHER" id="PTHR43135:SF3">
    <property type="entry name" value="ALPHA-D-RIBOSE 1-METHYLPHOSPHONATE 5-TRIPHOSPHATE DIPHOSPHATASE"/>
    <property type="match status" value="1"/>
</dbReference>
<dbReference type="EC" id="3.6.1.63" evidence="1"/>